<dbReference type="AlphaFoldDB" id="A0AAN7MJ41"/>
<comment type="caution">
    <text evidence="6">The sequence shown here is derived from an EMBL/GenBank/DDBJ whole genome shotgun (WGS) entry which is preliminary data.</text>
</comment>
<protein>
    <recommendedName>
        <fullName evidence="5">RRM domain-containing protein</fullName>
    </recommendedName>
</protein>
<organism evidence="6 7">
    <name type="scientific">Trapa natans</name>
    <name type="common">Water chestnut</name>
    <dbReference type="NCBI Taxonomy" id="22666"/>
    <lineage>
        <taxon>Eukaryota</taxon>
        <taxon>Viridiplantae</taxon>
        <taxon>Streptophyta</taxon>
        <taxon>Embryophyta</taxon>
        <taxon>Tracheophyta</taxon>
        <taxon>Spermatophyta</taxon>
        <taxon>Magnoliopsida</taxon>
        <taxon>eudicotyledons</taxon>
        <taxon>Gunneridae</taxon>
        <taxon>Pentapetalae</taxon>
        <taxon>rosids</taxon>
        <taxon>malvids</taxon>
        <taxon>Myrtales</taxon>
        <taxon>Lythraceae</taxon>
        <taxon>Trapa</taxon>
    </lineage>
</organism>
<reference evidence="6 7" key="1">
    <citation type="journal article" date="2023" name="Hortic Res">
        <title>Pangenome of water caltrop reveals structural variations and asymmetric subgenome divergence after allopolyploidization.</title>
        <authorList>
            <person name="Zhang X."/>
            <person name="Chen Y."/>
            <person name="Wang L."/>
            <person name="Yuan Y."/>
            <person name="Fang M."/>
            <person name="Shi L."/>
            <person name="Lu R."/>
            <person name="Comes H.P."/>
            <person name="Ma Y."/>
            <person name="Chen Y."/>
            <person name="Huang G."/>
            <person name="Zhou Y."/>
            <person name="Zheng Z."/>
            <person name="Qiu Y."/>
        </authorList>
    </citation>
    <scope>NUCLEOTIDE SEQUENCE [LARGE SCALE GENOMIC DNA]</scope>
    <source>
        <strain evidence="6">F231</strain>
    </source>
</reference>
<dbReference type="GO" id="GO:0006417">
    <property type="term" value="P:regulation of translation"/>
    <property type="evidence" value="ECO:0007669"/>
    <property type="project" value="TreeGrafter"/>
</dbReference>
<dbReference type="InterPro" id="IPR000504">
    <property type="entry name" value="RRM_dom"/>
</dbReference>
<evidence type="ECO:0000313" key="6">
    <source>
        <dbReference type="EMBL" id="KAK4804971.1"/>
    </source>
</evidence>
<dbReference type="GO" id="GO:0003729">
    <property type="term" value="F:mRNA binding"/>
    <property type="evidence" value="ECO:0007669"/>
    <property type="project" value="TreeGrafter"/>
</dbReference>
<dbReference type="CDD" id="cd12330">
    <property type="entry name" value="RRM2_Hrp1p"/>
    <property type="match status" value="1"/>
</dbReference>
<feature type="domain" description="RRM" evidence="5">
    <location>
        <begin position="58"/>
        <end position="134"/>
    </location>
</feature>
<dbReference type="InterPro" id="IPR012677">
    <property type="entry name" value="Nucleotide-bd_a/b_plait_sf"/>
</dbReference>
<dbReference type="FunFam" id="3.30.70.330:FF:000051">
    <property type="entry name" value="Heterogeneous nuclear ribonucleoprotein 1"/>
    <property type="match status" value="1"/>
</dbReference>
<evidence type="ECO:0000313" key="7">
    <source>
        <dbReference type="Proteomes" id="UP001346149"/>
    </source>
</evidence>
<evidence type="ECO:0000256" key="2">
    <source>
        <dbReference type="ARBA" id="ARBA00022884"/>
    </source>
</evidence>
<keyword evidence="7" id="KW-1185">Reference proteome</keyword>
<evidence type="ECO:0000256" key="4">
    <source>
        <dbReference type="SAM" id="SignalP"/>
    </source>
</evidence>
<evidence type="ECO:0000256" key="3">
    <source>
        <dbReference type="PROSITE-ProRule" id="PRU00176"/>
    </source>
</evidence>
<dbReference type="InterPro" id="IPR035979">
    <property type="entry name" value="RBD_domain_sf"/>
</dbReference>
<dbReference type="Gene3D" id="3.30.70.330">
    <property type="match status" value="2"/>
</dbReference>
<dbReference type="Pfam" id="PF00076">
    <property type="entry name" value="RRM_1"/>
    <property type="match status" value="2"/>
</dbReference>
<gene>
    <name evidence="6" type="ORF">SAY86_004788</name>
</gene>
<sequence length="531" mass="57016">MFLIQILHLMCRPPFVCSIRFSWIDNLIVLHSSHPFVPLKHPPNSHKASEKEMESDLGKLFIGGISWDTDEERLKEYFGNYGEVVEALIMRDRATGRARGFGFIIFADPMIADQVTQDKHVIDGRSVEAKKAVPREDQLLLNRGPTSIPGSPGLARTRKIFVGGLASNITESDFKKYFDQFGTITDVVVMYDHNTGRPRGFGFITYDTEDAVDRALFRTFHDLNGKMVEVKRAVPKDLSPGISRSPLNYSLGNSRVHNLLSSYAPGYNMASIGGYRARMAGGLSPIATVRGGASPFNDLGLGLAMNLDQRLVSSFTSSPNLLNSLGYGRVTSSFVNGNLGGINSPIGYQGDNRSNSGLNTNFGSLWGTSSLANNMGPLNLDAYLGTGSDSFVASFGNTGSNWSPVTQSLQNDRMASNYPTRNAGFGSGEGNNTFGLGGKGNSEKIAGSMLGLNSSFSEGSRSFEESYSELYQDGSGFGGSNWLSSAPEGGTSGSFIYGLGSIGSGVGSRNSESFIGNYSTTCRESIRGIAA</sequence>
<feature type="chain" id="PRO_5042836022" description="RRM domain-containing protein" evidence="4">
    <location>
        <begin position="19"/>
        <end position="531"/>
    </location>
</feature>
<keyword evidence="1" id="KW-0677">Repeat</keyword>
<keyword evidence="4" id="KW-0732">Signal</keyword>
<evidence type="ECO:0000259" key="5">
    <source>
        <dbReference type="PROSITE" id="PS50102"/>
    </source>
</evidence>
<dbReference type="PANTHER" id="PTHR48032:SF6">
    <property type="entry name" value="RNA-BINDING (RRM_RBD_RNP MOTIFS) FAMILY PROTEIN"/>
    <property type="match status" value="1"/>
</dbReference>
<evidence type="ECO:0000256" key="1">
    <source>
        <dbReference type="ARBA" id="ARBA00022737"/>
    </source>
</evidence>
<dbReference type="FunFam" id="3.30.70.330:FF:000102">
    <property type="entry name" value="Heterogeneous nuclear ribonucleoprotein 1"/>
    <property type="match status" value="1"/>
</dbReference>
<feature type="domain" description="RRM" evidence="5">
    <location>
        <begin position="158"/>
        <end position="235"/>
    </location>
</feature>
<dbReference type="EMBL" id="JAXQNO010000001">
    <property type="protein sequence ID" value="KAK4804971.1"/>
    <property type="molecule type" value="Genomic_DNA"/>
</dbReference>
<dbReference type="CDD" id="cd12325">
    <property type="entry name" value="RRM1_hnRNPA_hnRNPD_like"/>
    <property type="match status" value="1"/>
</dbReference>
<dbReference type="Proteomes" id="UP001346149">
    <property type="component" value="Unassembled WGS sequence"/>
</dbReference>
<dbReference type="PROSITE" id="PS50102">
    <property type="entry name" value="RRM"/>
    <property type="match status" value="2"/>
</dbReference>
<dbReference type="SUPFAM" id="SSF54928">
    <property type="entry name" value="RNA-binding domain, RBD"/>
    <property type="match status" value="2"/>
</dbReference>
<accession>A0AAN7MJ41</accession>
<name>A0AAN7MJ41_TRANT</name>
<proteinExistence type="predicted"/>
<keyword evidence="2 3" id="KW-0694">RNA-binding</keyword>
<feature type="signal peptide" evidence="4">
    <location>
        <begin position="1"/>
        <end position="18"/>
    </location>
</feature>
<dbReference type="SMART" id="SM00360">
    <property type="entry name" value="RRM"/>
    <property type="match status" value="2"/>
</dbReference>
<dbReference type="PANTHER" id="PTHR48032">
    <property type="entry name" value="RNA-BINDING PROTEIN MUSASHI HOMOLOG RBP6"/>
    <property type="match status" value="1"/>
</dbReference>